<dbReference type="InterPro" id="IPR000477">
    <property type="entry name" value="RT_dom"/>
</dbReference>
<dbReference type="EMBL" id="UYRU01010880">
    <property type="protein sequence ID" value="VDK46173.1"/>
    <property type="molecule type" value="Genomic_DNA"/>
</dbReference>
<name>A0A3P6QTW1_DIBLA</name>
<accession>A0A3P6QTW1</accession>
<dbReference type="PANTHER" id="PTHR47027">
    <property type="entry name" value="REVERSE TRANSCRIPTASE DOMAIN-CONTAINING PROTEIN"/>
    <property type="match status" value="1"/>
</dbReference>
<keyword evidence="3" id="KW-1185">Reference proteome</keyword>
<evidence type="ECO:0000259" key="1">
    <source>
        <dbReference type="Pfam" id="PF00078"/>
    </source>
</evidence>
<gene>
    <name evidence="2" type="ORF">DILT_LOCUS1539</name>
</gene>
<evidence type="ECO:0000313" key="2">
    <source>
        <dbReference type="EMBL" id="VDK46173.1"/>
    </source>
</evidence>
<reference evidence="2 3" key="1">
    <citation type="submission" date="2018-11" db="EMBL/GenBank/DDBJ databases">
        <authorList>
            <consortium name="Pathogen Informatics"/>
        </authorList>
    </citation>
    <scope>NUCLEOTIDE SEQUENCE [LARGE SCALE GENOMIC DNA]</scope>
</reference>
<dbReference type="OrthoDB" id="10070415at2759"/>
<dbReference type="Proteomes" id="UP000281553">
    <property type="component" value="Unassembled WGS sequence"/>
</dbReference>
<dbReference type="Gene3D" id="3.60.10.10">
    <property type="entry name" value="Endonuclease/exonuclease/phosphatase"/>
    <property type="match status" value="1"/>
</dbReference>
<dbReference type="AlphaFoldDB" id="A0A3P6QTW1"/>
<feature type="domain" description="Reverse transcriptase" evidence="1">
    <location>
        <begin position="126"/>
        <end position="226"/>
    </location>
</feature>
<organism evidence="2 3">
    <name type="scientific">Dibothriocephalus latus</name>
    <name type="common">Fish tapeworm</name>
    <name type="synonym">Diphyllobothrium latum</name>
    <dbReference type="NCBI Taxonomy" id="60516"/>
    <lineage>
        <taxon>Eukaryota</taxon>
        <taxon>Metazoa</taxon>
        <taxon>Spiralia</taxon>
        <taxon>Lophotrochozoa</taxon>
        <taxon>Platyhelminthes</taxon>
        <taxon>Cestoda</taxon>
        <taxon>Eucestoda</taxon>
        <taxon>Diphyllobothriidea</taxon>
        <taxon>Diphyllobothriidae</taxon>
        <taxon>Dibothriocephalus</taxon>
    </lineage>
</organism>
<dbReference type="InterPro" id="IPR036691">
    <property type="entry name" value="Endo/exonu/phosph_ase_sf"/>
</dbReference>
<protein>
    <recommendedName>
        <fullName evidence="1">Reverse transcriptase domain-containing protein</fullName>
    </recommendedName>
</protein>
<dbReference type="SUPFAM" id="SSF56219">
    <property type="entry name" value="DNase I-like"/>
    <property type="match status" value="1"/>
</dbReference>
<proteinExistence type="predicted"/>
<dbReference type="Pfam" id="PF00078">
    <property type="entry name" value="RVT_1"/>
    <property type="match status" value="1"/>
</dbReference>
<sequence length="232" mass="26906">MQALLTTVSKADKLLVLGDFNACVAERHLILTNTYFYLSLQPKETWMHPRSRQWHRLDYVLARPCDQQDMLVIKAMPGADEWTDHCLVDSKMRIRLQPHRRSQVPQDFKNATIVHLYERKGNRQLCDNHHGISLLNTAGKNFVRVFLNRLNNHLEQGLLPESRCGFRRHCGTTDMIFAARQLQDKCQEMRTHLYTAFVNLTNSFDLVNRAGLWNVIQKFGCPEHFVVSSSTG</sequence>
<evidence type="ECO:0000313" key="3">
    <source>
        <dbReference type="Proteomes" id="UP000281553"/>
    </source>
</evidence>
<dbReference type="PANTHER" id="PTHR47027:SF26">
    <property type="entry name" value="REVERSE TRANSCRIPTASE DOMAIN-CONTAINING PROTEIN"/>
    <property type="match status" value="1"/>
</dbReference>